<sequence>MAEKTTVEELRQKVTENRELEKKLTKKNDQFIFDLKKALEQRSLSEERKVEALNDMLKELIAGQKTGTTAKQLYGTPSEAAANIATKPEPAPDMTFGKVWLDNSLLLFAFLAVITGAFSMISKTPQATQGIISILIGGISGGLSFYFIYKFVYRFDLPGADQSKRPGALKSGGIIALCFIPWVLLFSGASLIPKSINPSLDPILTIVLGVAAYGIHYLLKKKFNIQGSLFMRRY</sequence>
<dbReference type="AlphaFoldDB" id="A0A1Q2D6D1"/>
<keyword evidence="1" id="KW-0175">Coiled coil</keyword>
<feature type="coiled-coil region" evidence="1">
    <location>
        <begin position="7"/>
        <end position="56"/>
    </location>
</feature>
<dbReference type="PIRSF" id="PIRSF033111">
    <property type="entry name" value="UCP033111"/>
    <property type="match status" value="1"/>
</dbReference>
<keyword evidence="2" id="KW-0812">Transmembrane</keyword>
<feature type="transmembrane region" description="Helical" evidence="2">
    <location>
        <begin position="127"/>
        <end position="152"/>
    </location>
</feature>
<evidence type="ECO:0000313" key="4">
    <source>
        <dbReference type="Proteomes" id="UP000188246"/>
    </source>
</evidence>
<feature type="transmembrane region" description="Helical" evidence="2">
    <location>
        <begin position="199"/>
        <end position="219"/>
    </location>
</feature>
<dbReference type="KEGG" id="vpi:BW732_06360"/>
<dbReference type="RefSeq" id="WP_161485529.1">
    <property type="nucleotide sequence ID" value="NZ_CP019609.1"/>
</dbReference>
<dbReference type="Pfam" id="PF06570">
    <property type="entry name" value="DUF1129"/>
    <property type="match status" value="1"/>
</dbReference>
<gene>
    <name evidence="3" type="ORF">BW732_06360</name>
</gene>
<protein>
    <recommendedName>
        <fullName evidence="5">DUF1129 domain-containing protein</fullName>
    </recommendedName>
</protein>
<proteinExistence type="predicted"/>
<dbReference type="EMBL" id="CP019609">
    <property type="protein sequence ID" value="AQP53874.1"/>
    <property type="molecule type" value="Genomic_DNA"/>
</dbReference>
<keyword evidence="2" id="KW-0472">Membrane</keyword>
<dbReference type="Proteomes" id="UP000188246">
    <property type="component" value="Chromosome"/>
</dbReference>
<feature type="transmembrane region" description="Helical" evidence="2">
    <location>
        <begin position="104"/>
        <end position="121"/>
    </location>
</feature>
<organism evidence="3 4">
    <name type="scientific">Vagococcus penaei</name>
    <dbReference type="NCBI Taxonomy" id="633807"/>
    <lineage>
        <taxon>Bacteria</taxon>
        <taxon>Bacillati</taxon>
        <taxon>Bacillota</taxon>
        <taxon>Bacilli</taxon>
        <taxon>Lactobacillales</taxon>
        <taxon>Enterococcaceae</taxon>
        <taxon>Vagococcus</taxon>
    </lineage>
</organism>
<dbReference type="InterPro" id="IPR009214">
    <property type="entry name" value="DUF1129"/>
</dbReference>
<feature type="transmembrane region" description="Helical" evidence="2">
    <location>
        <begin position="173"/>
        <end position="193"/>
    </location>
</feature>
<keyword evidence="4" id="KW-1185">Reference proteome</keyword>
<keyword evidence="2" id="KW-1133">Transmembrane helix</keyword>
<dbReference type="STRING" id="633807.BW732_06360"/>
<evidence type="ECO:0008006" key="5">
    <source>
        <dbReference type="Google" id="ProtNLM"/>
    </source>
</evidence>
<dbReference type="SUPFAM" id="SSF158560">
    <property type="entry name" value="BH3980-like"/>
    <property type="match status" value="1"/>
</dbReference>
<evidence type="ECO:0000313" key="3">
    <source>
        <dbReference type="EMBL" id="AQP53874.1"/>
    </source>
</evidence>
<accession>A0A1Q2D6D1</accession>
<evidence type="ECO:0000256" key="2">
    <source>
        <dbReference type="SAM" id="Phobius"/>
    </source>
</evidence>
<reference evidence="3 4" key="1">
    <citation type="journal article" date="2010" name="Int. J. Syst. Evol. Microbiol.">
        <title>Vagococcus penaei sp. nov., isolated from spoilage microbiota of cooked shrimp (Penaeus vannamei).</title>
        <authorList>
            <person name="Jaffres E."/>
            <person name="Prevost H."/>
            <person name="Rossero A."/>
            <person name="Joffraud J.J."/>
            <person name="Dousset X."/>
        </authorList>
    </citation>
    <scope>NUCLEOTIDE SEQUENCE [LARGE SCALE GENOMIC DNA]</scope>
    <source>
        <strain evidence="3 4">CD276</strain>
    </source>
</reference>
<evidence type="ECO:0000256" key="1">
    <source>
        <dbReference type="SAM" id="Coils"/>
    </source>
</evidence>
<name>A0A1Q2D6D1_9ENTE</name>